<dbReference type="SUPFAM" id="SSF103511">
    <property type="entry name" value="Chlorophyll a-b binding protein"/>
    <property type="match status" value="1"/>
</dbReference>
<name>Q9S8U3_CHLRE</name>
<organism>
    <name type="scientific">Chlamydomonas reinhardtii</name>
    <name type="common">Chlamydomonas smithii</name>
    <dbReference type="NCBI Taxonomy" id="3055"/>
    <lineage>
        <taxon>Eukaryota</taxon>
        <taxon>Viridiplantae</taxon>
        <taxon>Chlorophyta</taxon>
        <taxon>core chlorophytes</taxon>
        <taxon>Chlorophyceae</taxon>
        <taxon>CS clade</taxon>
        <taxon>Chlamydomonadales</taxon>
        <taxon>Chlamydomonadaceae</taxon>
        <taxon>Chlamydomonas</taxon>
    </lineage>
</organism>
<accession>Q9S8U3</accession>
<protein>
    <submittedName>
        <fullName>Photosystem I light-harvesting complex chlorophyll A/B protein, P14.1</fullName>
    </submittedName>
</protein>
<dbReference type="Gene3D" id="1.10.3460.10">
    <property type="entry name" value="Chlorophyll a/b binding protein domain"/>
    <property type="match status" value="1"/>
</dbReference>
<sequence>EEKSIAKVDRSKDQLAVGASQSSLAYLDGSLPGDFGFDPLGL</sequence>
<dbReference type="AlphaFoldDB" id="Q9S8U3"/>
<dbReference type="PIR" id="C45095">
    <property type="entry name" value="C45095"/>
</dbReference>
<proteinExistence type="predicted"/>
<reference key="1">
    <citation type="journal article" date="1992" name="J. Biol. Chem.">
        <title>Characterization of chlorophyll a/b proteins of photosystem I from Chlamydomonas reinhardtii.</title>
        <authorList>
            <person name="Bassi R."/>
            <person name="Soen S.Y."/>
            <person name="Frank G."/>
            <person name="Zuber H."/>
            <person name="Rochaix J.D."/>
        </authorList>
    </citation>
    <scope>PROTEIN SEQUENCE</scope>
</reference>